<evidence type="ECO:0000313" key="3">
    <source>
        <dbReference type="WBParaSite" id="Pan_g14260.t1"/>
    </source>
</evidence>
<reference evidence="2" key="1">
    <citation type="journal article" date="2013" name="Genetics">
        <title>The draft genome and transcriptome of Panagrellus redivivus are shaped by the harsh demands of a free-living lifestyle.</title>
        <authorList>
            <person name="Srinivasan J."/>
            <person name="Dillman A.R."/>
            <person name="Macchietto M.G."/>
            <person name="Heikkinen L."/>
            <person name="Lakso M."/>
            <person name="Fracchia K.M."/>
            <person name="Antoshechkin I."/>
            <person name="Mortazavi A."/>
            <person name="Wong G."/>
            <person name="Sternberg P.W."/>
        </authorList>
    </citation>
    <scope>NUCLEOTIDE SEQUENCE [LARGE SCALE GENOMIC DNA]</scope>
    <source>
        <strain evidence="2">MT8872</strain>
    </source>
</reference>
<keyword evidence="2" id="KW-1185">Reference proteome</keyword>
<dbReference type="WBParaSite" id="Pan_g14260.t1">
    <property type="protein sequence ID" value="Pan_g14260.t1"/>
    <property type="gene ID" value="Pan_g14260"/>
</dbReference>
<proteinExistence type="predicted"/>
<name>A0A7E4UZ32_PANRE</name>
<protein>
    <submittedName>
        <fullName evidence="3">Chitin-binding type-2 domain-containing protein</fullName>
    </submittedName>
</protein>
<dbReference type="SUPFAM" id="SSF57625">
    <property type="entry name" value="Invertebrate chitin-binding proteins"/>
    <property type="match status" value="1"/>
</dbReference>
<organism evidence="2 3">
    <name type="scientific">Panagrellus redivivus</name>
    <name type="common">Microworm</name>
    <dbReference type="NCBI Taxonomy" id="6233"/>
    <lineage>
        <taxon>Eukaryota</taxon>
        <taxon>Metazoa</taxon>
        <taxon>Ecdysozoa</taxon>
        <taxon>Nematoda</taxon>
        <taxon>Chromadorea</taxon>
        <taxon>Rhabditida</taxon>
        <taxon>Tylenchina</taxon>
        <taxon>Panagrolaimomorpha</taxon>
        <taxon>Panagrolaimoidea</taxon>
        <taxon>Panagrolaimidae</taxon>
        <taxon>Panagrellus</taxon>
    </lineage>
</organism>
<dbReference type="AlphaFoldDB" id="A0A7E4UZ32"/>
<evidence type="ECO:0000313" key="2">
    <source>
        <dbReference type="Proteomes" id="UP000492821"/>
    </source>
</evidence>
<dbReference type="Proteomes" id="UP000492821">
    <property type="component" value="Unassembled WGS sequence"/>
</dbReference>
<dbReference type="Pfam" id="PF01607">
    <property type="entry name" value="CBM_14"/>
    <property type="match status" value="1"/>
</dbReference>
<dbReference type="InterPro" id="IPR036508">
    <property type="entry name" value="Chitin-bd_dom_sf"/>
</dbReference>
<dbReference type="PROSITE" id="PS50940">
    <property type="entry name" value="CHIT_BIND_II"/>
    <property type="match status" value="1"/>
</dbReference>
<evidence type="ECO:0000259" key="1">
    <source>
        <dbReference type="PROSITE" id="PS50940"/>
    </source>
</evidence>
<accession>A0A7E4UZ32</accession>
<dbReference type="Gene3D" id="2.170.140.10">
    <property type="entry name" value="Chitin binding domain"/>
    <property type="match status" value="1"/>
</dbReference>
<reference evidence="3" key="2">
    <citation type="submission" date="2020-10" db="UniProtKB">
        <authorList>
            <consortium name="WormBaseParasite"/>
        </authorList>
    </citation>
    <scope>IDENTIFICATION</scope>
</reference>
<sequence>MWWLPLKFWRCVTIRRCSFVLKADARVDGFYVVENCQPTFDRCFGGHSYIQACPLELLFDTKTNDCNYKEQCGYEIFPLSRKSTATWNSSKGRPSTVSLFNRLLPLHGKYRGWARGPWQRLP</sequence>
<dbReference type="GO" id="GO:0005576">
    <property type="term" value="C:extracellular region"/>
    <property type="evidence" value="ECO:0007669"/>
    <property type="project" value="InterPro"/>
</dbReference>
<feature type="domain" description="Chitin-binding type-2" evidence="1">
    <location>
        <begin position="14"/>
        <end position="74"/>
    </location>
</feature>
<dbReference type="SMART" id="SM00494">
    <property type="entry name" value="ChtBD2"/>
    <property type="match status" value="1"/>
</dbReference>
<dbReference type="InterPro" id="IPR002557">
    <property type="entry name" value="Chitin-bd_dom"/>
</dbReference>
<dbReference type="GO" id="GO:0008061">
    <property type="term" value="F:chitin binding"/>
    <property type="evidence" value="ECO:0007669"/>
    <property type="project" value="InterPro"/>
</dbReference>